<keyword evidence="11 18" id="KW-1133">Transmembrane helix</keyword>
<evidence type="ECO:0000256" key="14">
    <source>
        <dbReference type="ARBA" id="ARBA00024209"/>
    </source>
</evidence>
<evidence type="ECO:0000256" key="17">
    <source>
        <dbReference type="PROSITE-ProRule" id="PRU00175"/>
    </source>
</evidence>
<evidence type="ECO:0000256" key="3">
    <source>
        <dbReference type="ARBA" id="ARBA00004906"/>
    </source>
</evidence>
<dbReference type="CDD" id="cd16461">
    <property type="entry name" value="RING-H2_EL5-like"/>
    <property type="match status" value="1"/>
</dbReference>
<keyword evidence="7 19" id="KW-0732">Signal</keyword>
<dbReference type="SUPFAM" id="SSF57850">
    <property type="entry name" value="RING/U-box"/>
    <property type="match status" value="1"/>
</dbReference>
<evidence type="ECO:0000313" key="21">
    <source>
        <dbReference type="EMBL" id="CAI9101133.1"/>
    </source>
</evidence>
<dbReference type="GO" id="GO:0016020">
    <property type="term" value="C:membrane"/>
    <property type="evidence" value="ECO:0007669"/>
    <property type="project" value="UniProtKB-SubCell"/>
</dbReference>
<dbReference type="InterPro" id="IPR046948">
    <property type="entry name" value="ATL20-22-like"/>
</dbReference>
<evidence type="ECO:0000256" key="19">
    <source>
        <dbReference type="SAM" id="SignalP"/>
    </source>
</evidence>
<proteinExistence type="inferred from homology"/>
<dbReference type="InterPro" id="IPR032872">
    <property type="entry name" value="WAK_assoc_C"/>
</dbReference>
<comment type="catalytic activity">
    <reaction evidence="16">
        <text>L-seryl-[protein] + ATP = O-phospho-L-seryl-[protein] + ADP + H(+)</text>
        <dbReference type="Rhea" id="RHEA:17989"/>
        <dbReference type="Rhea" id="RHEA-COMP:9863"/>
        <dbReference type="Rhea" id="RHEA-COMP:11604"/>
        <dbReference type="ChEBI" id="CHEBI:15378"/>
        <dbReference type="ChEBI" id="CHEBI:29999"/>
        <dbReference type="ChEBI" id="CHEBI:30616"/>
        <dbReference type="ChEBI" id="CHEBI:83421"/>
        <dbReference type="ChEBI" id="CHEBI:456216"/>
        <dbReference type="EC" id="2.7.11.1"/>
    </reaction>
</comment>
<evidence type="ECO:0000256" key="2">
    <source>
        <dbReference type="ARBA" id="ARBA00004167"/>
    </source>
</evidence>
<reference evidence="21" key="1">
    <citation type="submission" date="2023-03" db="EMBL/GenBank/DDBJ databases">
        <authorList>
            <person name="Julca I."/>
        </authorList>
    </citation>
    <scope>NUCLEOTIDE SEQUENCE</scope>
</reference>
<accession>A0AAV1D0W0</accession>
<evidence type="ECO:0000256" key="10">
    <source>
        <dbReference type="ARBA" id="ARBA00022833"/>
    </source>
</evidence>
<dbReference type="GO" id="GO:0004674">
    <property type="term" value="F:protein serine/threonine kinase activity"/>
    <property type="evidence" value="ECO:0007669"/>
    <property type="project" value="UniProtKB-EC"/>
</dbReference>
<dbReference type="EMBL" id="OX459121">
    <property type="protein sequence ID" value="CAI9101133.1"/>
    <property type="molecule type" value="Genomic_DNA"/>
</dbReference>
<evidence type="ECO:0000256" key="13">
    <source>
        <dbReference type="ARBA" id="ARBA00023180"/>
    </source>
</evidence>
<keyword evidence="4" id="KW-0808">Transferase</keyword>
<evidence type="ECO:0000256" key="12">
    <source>
        <dbReference type="ARBA" id="ARBA00023136"/>
    </source>
</evidence>
<organism evidence="21 22">
    <name type="scientific">Oldenlandia corymbosa var. corymbosa</name>
    <dbReference type="NCBI Taxonomy" id="529605"/>
    <lineage>
        <taxon>Eukaryota</taxon>
        <taxon>Viridiplantae</taxon>
        <taxon>Streptophyta</taxon>
        <taxon>Embryophyta</taxon>
        <taxon>Tracheophyta</taxon>
        <taxon>Spermatophyta</taxon>
        <taxon>Magnoliopsida</taxon>
        <taxon>eudicotyledons</taxon>
        <taxon>Gunneridae</taxon>
        <taxon>Pentapetalae</taxon>
        <taxon>asterids</taxon>
        <taxon>lamiids</taxon>
        <taxon>Gentianales</taxon>
        <taxon>Rubiaceae</taxon>
        <taxon>Rubioideae</taxon>
        <taxon>Spermacoceae</taxon>
        <taxon>Hedyotis-Oldenlandia complex</taxon>
        <taxon>Oldenlandia</taxon>
    </lineage>
</organism>
<dbReference type="Gene3D" id="3.30.40.10">
    <property type="entry name" value="Zinc/RING finger domain, C3HC4 (zinc finger)"/>
    <property type="match status" value="1"/>
</dbReference>
<evidence type="ECO:0000256" key="4">
    <source>
        <dbReference type="ARBA" id="ARBA00022679"/>
    </source>
</evidence>
<evidence type="ECO:0000259" key="20">
    <source>
        <dbReference type="PROSITE" id="PS50089"/>
    </source>
</evidence>
<evidence type="ECO:0000256" key="1">
    <source>
        <dbReference type="ARBA" id="ARBA00000900"/>
    </source>
</evidence>
<evidence type="ECO:0000256" key="11">
    <source>
        <dbReference type="ARBA" id="ARBA00022989"/>
    </source>
</evidence>
<dbReference type="InterPro" id="IPR001841">
    <property type="entry name" value="Znf_RING"/>
</dbReference>
<comment type="pathway">
    <text evidence="3">Protein modification; protein ubiquitination.</text>
</comment>
<evidence type="ECO:0000256" key="7">
    <source>
        <dbReference type="ARBA" id="ARBA00022729"/>
    </source>
</evidence>
<dbReference type="Pfam" id="PF13639">
    <property type="entry name" value="zf-RING_2"/>
    <property type="match status" value="1"/>
</dbReference>
<evidence type="ECO:0000256" key="9">
    <source>
        <dbReference type="ARBA" id="ARBA00022786"/>
    </source>
</evidence>
<keyword evidence="10" id="KW-0862">Zinc</keyword>
<dbReference type="AlphaFoldDB" id="A0AAV1D0W0"/>
<dbReference type="PANTHER" id="PTHR46279">
    <property type="entry name" value="RING/U-BOX SUPERFAMILY PROTEIN"/>
    <property type="match status" value="1"/>
</dbReference>
<feature type="domain" description="RING-type" evidence="20">
    <location>
        <begin position="337"/>
        <end position="379"/>
    </location>
</feature>
<dbReference type="Pfam" id="PF14380">
    <property type="entry name" value="WAK_assoc"/>
    <property type="match status" value="1"/>
</dbReference>
<dbReference type="InterPro" id="IPR013083">
    <property type="entry name" value="Znf_RING/FYVE/PHD"/>
</dbReference>
<evidence type="ECO:0000313" key="22">
    <source>
        <dbReference type="Proteomes" id="UP001161247"/>
    </source>
</evidence>
<comment type="subcellular location">
    <subcellularLocation>
        <location evidence="2">Membrane</location>
        <topology evidence="2">Single-pass membrane protein</topology>
    </subcellularLocation>
</comment>
<keyword evidence="8 17" id="KW-0863">Zinc-finger</keyword>
<keyword evidence="6" id="KW-0479">Metal-binding</keyword>
<dbReference type="Proteomes" id="UP001161247">
    <property type="component" value="Chromosome 4"/>
</dbReference>
<dbReference type="GO" id="GO:0061630">
    <property type="term" value="F:ubiquitin protein ligase activity"/>
    <property type="evidence" value="ECO:0007669"/>
    <property type="project" value="UniProtKB-EC"/>
</dbReference>
<keyword evidence="22" id="KW-1185">Reference proteome</keyword>
<feature type="chain" id="PRO_5043606307" evidence="19">
    <location>
        <begin position="20"/>
        <end position="386"/>
    </location>
</feature>
<evidence type="ECO:0000256" key="5">
    <source>
        <dbReference type="ARBA" id="ARBA00022692"/>
    </source>
</evidence>
<sequence length="386" mass="42341">MDILKIFFAFSWLIVLISATQNECPVSSCGQRNHPSYPPIRFPFKLQIQPQNCGYPGFDLTCSHSPNIPVLNLPHSGEYWVRDINYLGQQIVLSDPQDCLPRKFLDNNLNSTSISPFVSNFKNYTFLSCPPEAVLSKLTPIPCLSNSTSSILATSAFNLAKGMTMCTIIGENIGVPVSWHVENEEDDNAVVVNLANEFTLFWDLPSCATCEAKGDLCGFADNTTREITCLDPPNSGASKGLRIFRIMAATLVVPALTCSLTVCCVMYLAKRSASSFNAQQNRIINSIIEAAIAPPPPQFTTTTPTSPAGLDDSTIETYKKVVLGESLRLSGPNDNTCPICLTDYKARETIRCIPDCQHCFHADCIDEWLRMNGSCPVCRCSPRTAA</sequence>
<evidence type="ECO:0000256" key="6">
    <source>
        <dbReference type="ARBA" id="ARBA00022723"/>
    </source>
</evidence>
<keyword evidence="12 18" id="KW-0472">Membrane</keyword>
<dbReference type="GO" id="GO:0030247">
    <property type="term" value="F:polysaccharide binding"/>
    <property type="evidence" value="ECO:0007669"/>
    <property type="project" value="InterPro"/>
</dbReference>
<comment type="catalytic activity">
    <reaction evidence="1">
        <text>S-ubiquitinyl-[E2 ubiquitin-conjugating enzyme]-L-cysteine + [acceptor protein]-L-lysine = [E2 ubiquitin-conjugating enzyme]-L-cysteine + N(6)-ubiquitinyl-[acceptor protein]-L-lysine.</text>
        <dbReference type="EC" id="2.3.2.27"/>
    </reaction>
</comment>
<evidence type="ECO:0000256" key="15">
    <source>
        <dbReference type="ARBA" id="ARBA00047899"/>
    </source>
</evidence>
<evidence type="ECO:0000256" key="18">
    <source>
        <dbReference type="SAM" id="Phobius"/>
    </source>
</evidence>
<keyword evidence="9" id="KW-0833">Ubl conjugation pathway</keyword>
<feature type="signal peptide" evidence="19">
    <location>
        <begin position="1"/>
        <end position="19"/>
    </location>
</feature>
<comment type="similarity">
    <text evidence="14">Belongs to the RING-type zinc finger family. ATL subfamily.</text>
</comment>
<name>A0AAV1D0W0_OLDCO</name>
<evidence type="ECO:0000256" key="8">
    <source>
        <dbReference type="ARBA" id="ARBA00022771"/>
    </source>
</evidence>
<dbReference type="PANTHER" id="PTHR46279:SF2">
    <property type="entry name" value="RING-H2 FINGER PROTEIN ATL21A-RELATED"/>
    <property type="match status" value="1"/>
</dbReference>
<dbReference type="Pfam" id="PF13947">
    <property type="entry name" value="GUB_WAK_bind"/>
    <property type="match status" value="1"/>
</dbReference>
<dbReference type="SMART" id="SM00184">
    <property type="entry name" value="RING"/>
    <property type="match status" value="1"/>
</dbReference>
<gene>
    <name evidence="21" type="ORF">OLC1_LOCUS10796</name>
</gene>
<feature type="transmembrane region" description="Helical" evidence="18">
    <location>
        <begin position="243"/>
        <end position="269"/>
    </location>
</feature>
<comment type="catalytic activity">
    <reaction evidence="15">
        <text>L-threonyl-[protein] + ATP = O-phospho-L-threonyl-[protein] + ADP + H(+)</text>
        <dbReference type="Rhea" id="RHEA:46608"/>
        <dbReference type="Rhea" id="RHEA-COMP:11060"/>
        <dbReference type="Rhea" id="RHEA-COMP:11605"/>
        <dbReference type="ChEBI" id="CHEBI:15378"/>
        <dbReference type="ChEBI" id="CHEBI:30013"/>
        <dbReference type="ChEBI" id="CHEBI:30616"/>
        <dbReference type="ChEBI" id="CHEBI:61977"/>
        <dbReference type="ChEBI" id="CHEBI:456216"/>
        <dbReference type="EC" id="2.7.11.1"/>
    </reaction>
</comment>
<dbReference type="InterPro" id="IPR025287">
    <property type="entry name" value="WAK_GUB"/>
</dbReference>
<dbReference type="PROSITE" id="PS50089">
    <property type="entry name" value="ZF_RING_2"/>
    <property type="match status" value="1"/>
</dbReference>
<keyword evidence="5 18" id="KW-0812">Transmembrane</keyword>
<keyword evidence="13" id="KW-0325">Glycoprotein</keyword>
<evidence type="ECO:0000256" key="16">
    <source>
        <dbReference type="ARBA" id="ARBA00048679"/>
    </source>
</evidence>
<dbReference type="GO" id="GO:0008270">
    <property type="term" value="F:zinc ion binding"/>
    <property type="evidence" value="ECO:0007669"/>
    <property type="project" value="UniProtKB-KW"/>
</dbReference>
<protein>
    <submittedName>
        <fullName evidence="21">OLC1v1038391C1</fullName>
    </submittedName>
</protein>